<dbReference type="EMBL" id="JBHFLD010000008">
    <property type="protein sequence ID" value="MFB2715438.1"/>
    <property type="molecule type" value="Genomic_DNA"/>
</dbReference>
<feature type="transmembrane region" description="Helical" evidence="1">
    <location>
        <begin position="336"/>
        <end position="356"/>
    </location>
</feature>
<keyword evidence="3" id="KW-0808">Transferase</keyword>
<name>A0ABV4W5R2_9GAMM</name>
<sequence>MNETSVAGKAIVYSGDRRLTAGRIDCPLAHNGTRLIMPDAQNRLTALDALRGLAALGVVLFHYLPYYDRLYDHSFSSPGFLDFGRYGVHLFFMLSGFVIFMTLERTRTSGQFALARAFRLLPALWAGIALTYLMVHWLGPEDRMVSIDAALMNLTLLHEYLGYPHVDGAYWSLVIEATFYVWIALLFYGLGDWRRIRPVLWAWVLVSYAGVIWWKAIPDALDFLLKDLLFVRYAPLFISGMLIYRAYRDRRLPALDISLLALSIGHCLVAYKAPFSIFVLACYGIFALAVAGYLNGLSRPSLLWLGSISYTLYLVHQNIGYGLINLAYQAGLPGQLGVVLALAVAIALAAVLHYGIEKPALAYYRQWRANQPTPTARTVIGTERPQEQSGRS</sequence>
<dbReference type="EC" id="2.3.-.-" evidence="3"/>
<dbReference type="GO" id="GO:0016746">
    <property type="term" value="F:acyltransferase activity"/>
    <property type="evidence" value="ECO:0007669"/>
    <property type="project" value="UniProtKB-KW"/>
</dbReference>
<feature type="transmembrane region" description="Helical" evidence="1">
    <location>
        <begin position="277"/>
        <end position="295"/>
    </location>
</feature>
<dbReference type="PANTHER" id="PTHR23028:SF131">
    <property type="entry name" value="BLR2367 PROTEIN"/>
    <property type="match status" value="1"/>
</dbReference>
<proteinExistence type="predicted"/>
<dbReference type="InterPro" id="IPR050879">
    <property type="entry name" value="Acyltransferase_3"/>
</dbReference>
<dbReference type="Proteomes" id="UP001576762">
    <property type="component" value="Unassembled WGS sequence"/>
</dbReference>
<dbReference type="RefSeq" id="WP_374813769.1">
    <property type="nucleotide sequence ID" value="NZ_JBHFLD010000008.1"/>
</dbReference>
<feature type="transmembrane region" description="Helical" evidence="1">
    <location>
        <begin position="200"/>
        <end position="217"/>
    </location>
</feature>
<feature type="domain" description="Acyltransferase 3" evidence="2">
    <location>
        <begin position="46"/>
        <end position="353"/>
    </location>
</feature>
<keyword evidence="4" id="KW-1185">Reference proteome</keyword>
<dbReference type="InterPro" id="IPR002656">
    <property type="entry name" value="Acyl_transf_3_dom"/>
</dbReference>
<feature type="transmembrane region" description="Helical" evidence="1">
    <location>
        <begin position="229"/>
        <end position="247"/>
    </location>
</feature>
<evidence type="ECO:0000259" key="2">
    <source>
        <dbReference type="Pfam" id="PF01757"/>
    </source>
</evidence>
<gene>
    <name evidence="3" type="ORF">ACE05E_08070</name>
</gene>
<evidence type="ECO:0000313" key="4">
    <source>
        <dbReference type="Proteomes" id="UP001576762"/>
    </source>
</evidence>
<feature type="transmembrane region" description="Helical" evidence="1">
    <location>
        <begin position="117"/>
        <end position="138"/>
    </location>
</feature>
<evidence type="ECO:0000256" key="1">
    <source>
        <dbReference type="SAM" id="Phobius"/>
    </source>
</evidence>
<dbReference type="Pfam" id="PF01757">
    <property type="entry name" value="Acyl_transf_3"/>
    <property type="match status" value="1"/>
</dbReference>
<feature type="transmembrane region" description="Helical" evidence="1">
    <location>
        <begin position="169"/>
        <end position="188"/>
    </location>
</feature>
<feature type="transmembrane region" description="Helical" evidence="1">
    <location>
        <begin position="44"/>
        <end position="66"/>
    </location>
</feature>
<feature type="transmembrane region" description="Helical" evidence="1">
    <location>
        <begin position="86"/>
        <end position="105"/>
    </location>
</feature>
<keyword evidence="1" id="KW-0812">Transmembrane</keyword>
<comment type="caution">
    <text evidence="3">The sequence shown here is derived from an EMBL/GenBank/DDBJ whole genome shotgun (WGS) entry which is preliminary data.</text>
</comment>
<keyword evidence="1" id="KW-1133">Transmembrane helix</keyword>
<protein>
    <submittedName>
        <fullName evidence="3">Acyltransferase family protein</fullName>
        <ecNumber evidence="3">2.3.-.-</ecNumber>
    </submittedName>
</protein>
<keyword evidence="3" id="KW-0012">Acyltransferase</keyword>
<organism evidence="3 4">
    <name type="scientific">Marinobacter shengliensis</name>
    <dbReference type="NCBI Taxonomy" id="1389223"/>
    <lineage>
        <taxon>Bacteria</taxon>
        <taxon>Pseudomonadati</taxon>
        <taxon>Pseudomonadota</taxon>
        <taxon>Gammaproteobacteria</taxon>
        <taxon>Pseudomonadales</taxon>
        <taxon>Marinobacteraceae</taxon>
        <taxon>Marinobacter</taxon>
    </lineage>
</organism>
<evidence type="ECO:0000313" key="3">
    <source>
        <dbReference type="EMBL" id="MFB2715438.1"/>
    </source>
</evidence>
<dbReference type="PANTHER" id="PTHR23028">
    <property type="entry name" value="ACETYLTRANSFERASE"/>
    <property type="match status" value="1"/>
</dbReference>
<feature type="transmembrane region" description="Helical" evidence="1">
    <location>
        <begin position="302"/>
        <end position="324"/>
    </location>
</feature>
<keyword evidence="1" id="KW-0472">Membrane</keyword>
<reference evidence="3 4" key="1">
    <citation type="submission" date="2024-09" db="EMBL/GenBank/DDBJ databases">
        <title>Draft genome sequences of 6 high pH adapted Marinobacter shengliensis sp. isolated from Mariana forearc serpentinite mud volcanoes.</title>
        <authorList>
            <person name="Elkassas S."/>
            <person name="Serres M."/>
            <person name="Michael N."/>
            <person name="Amina P."/>
            <person name="Teodora Z."/>
            <person name="Julie H."/>
        </authorList>
    </citation>
    <scope>NUCLEOTIDE SEQUENCE [LARGE SCALE GENOMIC DNA]</scope>
    <source>
        <strain evidence="3 4">EB4</strain>
    </source>
</reference>
<accession>A0ABV4W5R2</accession>
<feature type="transmembrane region" description="Helical" evidence="1">
    <location>
        <begin position="254"/>
        <end position="271"/>
    </location>
</feature>